<keyword evidence="9" id="KW-1185">Reference proteome</keyword>
<accession>A0A5R9G3X3</accession>
<dbReference type="AlphaFoldDB" id="A0A5R9G3X3"/>
<sequence length="329" mass="37031">MERRDIDVAQSNPDIEGSVQPIRIVAAKKESFLKYFIKNKWLYIFLIPGLLYFLIFKYAPMFGIVIAFKQLSLAKGIWGSEWIGLANFETLFSSAHFIRVLRNSILLSVYQIVFGFPAPIILALMLNEVRQMAFKRISQTILYLPHFISWVVLAGIVINFLSPTDGIANQIVTAFGGEPIKFLQEPQYFRTIIVSAEIWKGIGWGTIIYLAAMTGIDPTLYESAKIDGASRMQRILYITIPGIATTVVIMLLLSLGNILDNGFEQVFLLYNPVTYETGDIFETYTYRIGLQDGRLSYATAVGLFKSVVGFILIISANYAARKISGKSIW</sequence>
<dbReference type="PANTHER" id="PTHR43496">
    <property type="entry name" value="PROTEIN LPLB"/>
    <property type="match status" value="1"/>
</dbReference>
<keyword evidence="3 6" id="KW-0812">Transmembrane</keyword>
<feature type="transmembrane region" description="Helical" evidence="6">
    <location>
        <begin position="236"/>
        <end position="259"/>
    </location>
</feature>
<evidence type="ECO:0000313" key="9">
    <source>
        <dbReference type="Proteomes" id="UP000309676"/>
    </source>
</evidence>
<comment type="similarity">
    <text evidence="6">Belongs to the binding-protein-dependent transport system permease family.</text>
</comment>
<dbReference type="CDD" id="cd06261">
    <property type="entry name" value="TM_PBP2"/>
    <property type="match status" value="1"/>
</dbReference>
<evidence type="ECO:0000313" key="8">
    <source>
        <dbReference type="EMBL" id="TLS49006.1"/>
    </source>
</evidence>
<dbReference type="EMBL" id="VCIW01000025">
    <property type="protein sequence ID" value="TLS49006.1"/>
    <property type="molecule type" value="Genomic_DNA"/>
</dbReference>
<dbReference type="Gene3D" id="1.10.3720.10">
    <property type="entry name" value="MetI-like"/>
    <property type="match status" value="1"/>
</dbReference>
<comment type="caution">
    <text evidence="8">The sequence shown here is derived from an EMBL/GenBank/DDBJ whole genome shotgun (WGS) entry which is preliminary data.</text>
</comment>
<dbReference type="SUPFAM" id="SSF161098">
    <property type="entry name" value="MetI-like"/>
    <property type="match status" value="1"/>
</dbReference>
<evidence type="ECO:0000256" key="3">
    <source>
        <dbReference type="ARBA" id="ARBA00022692"/>
    </source>
</evidence>
<keyword evidence="4 6" id="KW-1133">Transmembrane helix</keyword>
<protein>
    <submittedName>
        <fullName evidence="8">Sugar ABC transporter permease</fullName>
    </submittedName>
</protein>
<evidence type="ECO:0000256" key="6">
    <source>
        <dbReference type="RuleBase" id="RU363032"/>
    </source>
</evidence>
<dbReference type="GO" id="GO:0055085">
    <property type="term" value="P:transmembrane transport"/>
    <property type="evidence" value="ECO:0007669"/>
    <property type="project" value="InterPro"/>
</dbReference>
<organism evidence="8 9">
    <name type="scientific">Paenibacillus antri</name>
    <dbReference type="NCBI Taxonomy" id="2582848"/>
    <lineage>
        <taxon>Bacteria</taxon>
        <taxon>Bacillati</taxon>
        <taxon>Bacillota</taxon>
        <taxon>Bacilli</taxon>
        <taxon>Bacillales</taxon>
        <taxon>Paenibacillaceae</taxon>
        <taxon>Paenibacillus</taxon>
    </lineage>
</organism>
<reference evidence="8 9" key="1">
    <citation type="submission" date="2019-05" db="EMBL/GenBank/DDBJ databases">
        <authorList>
            <person name="Narsing Rao M.P."/>
            <person name="Li W.J."/>
        </authorList>
    </citation>
    <scope>NUCLEOTIDE SEQUENCE [LARGE SCALE GENOMIC DNA]</scope>
    <source>
        <strain evidence="8 9">SYSU_K30003</strain>
    </source>
</reference>
<proteinExistence type="inferred from homology"/>
<dbReference type="PROSITE" id="PS50928">
    <property type="entry name" value="ABC_TM1"/>
    <property type="match status" value="1"/>
</dbReference>
<feature type="transmembrane region" description="Helical" evidence="6">
    <location>
        <begin position="141"/>
        <end position="161"/>
    </location>
</feature>
<evidence type="ECO:0000256" key="2">
    <source>
        <dbReference type="ARBA" id="ARBA00022448"/>
    </source>
</evidence>
<evidence type="ECO:0000256" key="4">
    <source>
        <dbReference type="ARBA" id="ARBA00022989"/>
    </source>
</evidence>
<dbReference type="Pfam" id="PF00528">
    <property type="entry name" value="BPD_transp_1"/>
    <property type="match status" value="1"/>
</dbReference>
<gene>
    <name evidence="8" type="ORF">FE782_27400</name>
</gene>
<keyword evidence="5 6" id="KW-0472">Membrane</keyword>
<dbReference type="OrthoDB" id="9785836at2"/>
<keyword evidence="2 6" id="KW-0813">Transport</keyword>
<evidence type="ECO:0000256" key="5">
    <source>
        <dbReference type="ARBA" id="ARBA00023136"/>
    </source>
</evidence>
<dbReference type="Proteomes" id="UP000309676">
    <property type="component" value="Unassembled WGS sequence"/>
</dbReference>
<comment type="subcellular location">
    <subcellularLocation>
        <location evidence="6">Cell membrane</location>
        <topology evidence="6">Multi-pass membrane protein</topology>
    </subcellularLocation>
    <subcellularLocation>
        <location evidence="1">Membrane</location>
        <topology evidence="1">Multi-pass membrane protein</topology>
    </subcellularLocation>
</comment>
<feature type="transmembrane region" description="Helical" evidence="6">
    <location>
        <begin position="41"/>
        <end position="68"/>
    </location>
</feature>
<feature type="transmembrane region" description="Helical" evidence="6">
    <location>
        <begin position="295"/>
        <end position="320"/>
    </location>
</feature>
<dbReference type="PANTHER" id="PTHR43496:SF1">
    <property type="entry name" value="POLYGALACTURONAN_RHAMNOGALACTURONAN TRANSPORT SYSTEM PERMEASE PROTEIN YTEP"/>
    <property type="match status" value="1"/>
</dbReference>
<feature type="transmembrane region" description="Helical" evidence="6">
    <location>
        <begin position="109"/>
        <end position="129"/>
    </location>
</feature>
<evidence type="ECO:0000256" key="1">
    <source>
        <dbReference type="ARBA" id="ARBA00004141"/>
    </source>
</evidence>
<feature type="transmembrane region" description="Helical" evidence="6">
    <location>
        <begin position="198"/>
        <end position="216"/>
    </location>
</feature>
<dbReference type="InterPro" id="IPR035906">
    <property type="entry name" value="MetI-like_sf"/>
</dbReference>
<name>A0A5R9G3X3_9BACL</name>
<evidence type="ECO:0000259" key="7">
    <source>
        <dbReference type="PROSITE" id="PS50928"/>
    </source>
</evidence>
<feature type="domain" description="ABC transmembrane type-1" evidence="7">
    <location>
        <begin position="101"/>
        <end position="316"/>
    </location>
</feature>
<dbReference type="InterPro" id="IPR000515">
    <property type="entry name" value="MetI-like"/>
</dbReference>
<dbReference type="GO" id="GO:0005886">
    <property type="term" value="C:plasma membrane"/>
    <property type="evidence" value="ECO:0007669"/>
    <property type="project" value="UniProtKB-SubCell"/>
</dbReference>